<dbReference type="CDD" id="cd00156">
    <property type="entry name" value="REC"/>
    <property type="match status" value="1"/>
</dbReference>
<dbReference type="InterPro" id="IPR011006">
    <property type="entry name" value="CheY-like_superfamily"/>
</dbReference>
<evidence type="ECO:0000313" key="5">
    <source>
        <dbReference type="Proteomes" id="UP001614394"/>
    </source>
</evidence>
<dbReference type="PANTHER" id="PTHR43156:SF2">
    <property type="entry name" value="STAGE II SPORULATION PROTEIN E"/>
    <property type="match status" value="1"/>
</dbReference>
<feature type="modified residue" description="4-aspartylphosphate" evidence="2">
    <location>
        <position position="84"/>
    </location>
</feature>
<sequence>MNVQDTHGSAGGRRTVPTMPLALPAQRAPGRYAVLLIEDDAGDAVLVEEYLADTGLSVDLEWAQTLADGLARLKGRAPDCILLDLHLPDASGTGAVHQLRTACPAAAVIVLTGMAESSAGAEAVAAGAQDYLVKGAVTSELLDRALRYAVHRKHAERTATELRENHLRAQENTRLERGLLPTPMLTTRAVVPTSCYLPGREGALLAGDFLDVVETADGVVHAVIGDVSGHGPDEAAIGVCLRIAWRSLVLGGHRESGLLALMEQVLVAERPYSAMFATVATISLHPDTCRIDVTLAGHDEPLLVQHGTARPLPSRPGLALGIGPGGGGRHTTRAELPPAASLLLHTDGLVEGHSGPGHERLGTAGLLSIIDSAPRTTGQALVDHLTTVTRKLDAGRHLDDLAILLLSWDFTTPEGGGRTV</sequence>
<dbReference type="PANTHER" id="PTHR43156">
    <property type="entry name" value="STAGE II SPORULATION PROTEIN E-RELATED"/>
    <property type="match status" value="1"/>
</dbReference>
<dbReference type="EC" id="3.1.3.16" evidence="4"/>
<gene>
    <name evidence="4" type="ORF">ACIGXA_15535</name>
</gene>
<dbReference type="Gene3D" id="3.60.40.10">
    <property type="entry name" value="PPM-type phosphatase domain"/>
    <property type="match status" value="1"/>
</dbReference>
<accession>A0ABW8C825</accession>
<protein>
    <submittedName>
        <fullName evidence="4">PP2C family protein-serine/threonine phosphatase</fullName>
        <ecNumber evidence="4">3.1.3.16</ecNumber>
    </submittedName>
</protein>
<keyword evidence="5" id="KW-1185">Reference proteome</keyword>
<dbReference type="InterPro" id="IPR001789">
    <property type="entry name" value="Sig_transdc_resp-reg_receiver"/>
</dbReference>
<dbReference type="RefSeq" id="WP_399648937.1">
    <property type="nucleotide sequence ID" value="NZ_JBITYG010000004.1"/>
</dbReference>
<dbReference type="PROSITE" id="PS50110">
    <property type="entry name" value="RESPONSE_REGULATORY"/>
    <property type="match status" value="1"/>
</dbReference>
<evidence type="ECO:0000256" key="1">
    <source>
        <dbReference type="ARBA" id="ARBA00022801"/>
    </source>
</evidence>
<reference evidence="4 5" key="1">
    <citation type="submission" date="2024-10" db="EMBL/GenBank/DDBJ databases">
        <title>The Natural Products Discovery Center: Release of the First 8490 Sequenced Strains for Exploring Actinobacteria Biosynthetic Diversity.</title>
        <authorList>
            <person name="Kalkreuter E."/>
            <person name="Kautsar S.A."/>
            <person name="Yang D."/>
            <person name="Bader C.D."/>
            <person name="Teijaro C.N."/>
            <person name="Fluegel L."/>
            <person name="Davis C.M."/>
            <person name="Simpson J.R."/>
            <person name="Lauterbach L."/>
            <person name="Steele A.D."/>
            <person name="Gui C."/>
            <person name="Meng S."/>
            <person name="Li G."/>
            <person name="Viehrig K."/>
            <person name="Ye F."/>
            <person name="Su P."/>
            <person name="Kiefer A.F."/>
            <person name="Nichols A."/>
            <person name="Cepeda A.J."/>
            <person name="Yan W."/>
            <person name="Fan B."/>
            <person name="Jiang Y."/>
            <person name="Adhikari A."/>
            <person name="Zheng C.-J."/>
            <person name="Schuster L."/>
            <person name="Cowan T.M."/>
            <person name="Smanski M.J."/>
            <person name="Chevrette M.G."/>
            <person name="De Carvalho L.P.S."/>
            <person name="Shen B."/>
        </authorList>
    </citation>
    <scope>NUCLEOTIDE SEQUENCE [LARGE SCALE GENOMIC DNA]</scope>
    <source>
        <strain evidence="4 5">NPDC053399</strain>
    </source>
</reference>
<dbReference type="SUPFAM" id="SSF52172">
    <property type="entry name" value="CheY-like"/>
    <property type="match status" value="1"/>
</dbReference>
<keyword evidence="2" id="KW-0597">Phosphoprotein</keyword>
<evidence type="ECO:0000259" key="3">
    <source>
        <dbReference type="PROSITE" id="PS50110"/>
    </source>
</evidence>
<comment type="caution">
    <text evidence="4">The sequence shown here is derived from an EMBL/GenBank/DDBJ whole genome shotgun (WGS) entry which is preliminary data.</text>
</comment>
<proteinExistence type="predicted"/>
<dbReference type="SMART" id="SM00331">
    <property type="entry name" value="PP2C_SIG"/>
    <property type="match status" value="1"/>
</dbReference>
<dbReference type="Pfam" id="PF07228">
    <property type="entry name" value="SpoIIE"/>
    <property type="match status" value="1"/>
</dbReference>
<name>A0ABW8C825_9ACTN</name>
<dbReference type="Pfam" id="PF00072">
    <property type="entry name" value="Response_reg"/>
    <property type="match status" value="1"/>
</dbReference>
<dbReference type="SMART" id="SM00448">
    <property type="entry name" value="REC"/>
    <property type="match status" value="1"/>
</dbReference>
<dbReference type="GO" id="GO:0004722">
    <property type="term" value="F:protein serine/threonine phosphatase activity"/>
    <property type="evidence" value="ECO:0007669"/>
    <property type="project" value="UniProtKB-EC"/>
</dbReference>
<keyword evidence="1 4" id="KW-0378">Hydrolase</keyword>
<evidence type="ECO:0000313" key="4">
    <source>
        <dbReference type="EMBL" id="MFI9101927.1"/>
    </source>
</evidence>
<dbReference type="InterPro" id="IPR036457">
    <property type="entry name" value="PPM-type-like_dom_sf"/>
</dbReference>
<evidence type="ECO:0000256" key="2">
    <source>
        <dbReference type="PROSITE-ProRule" id="PRU00169"/>
    </source>
</evidence>
<dbReference type="Proteomes" id="UP001614394">
    <property type="component" value="Unassembled WGS sequence"/>
</dbReference>
<organism evidence="4 5">
    <name type="scientific">Streptomyces fildesensis</name>
    <dbReference type="NCBI Taxonomy" id="375757"/>
    <lineage>
        <taxon>Bacteria</taxon>
        <taxon>Bacillati</taxon>
        <taxon>Actinomycetota</taxon>
        <taxon>Actinomycetes</taxon>
        <taxon>Kitasatosporales</taxon>
        <taxon>Streptomycetaceae</taxon>
        <taxon>Streptomyces</taxon>
    </lineage>
</organism>
<dbReference type="InterPro" id="IPR001932">
    <property type="entry name" value="PPM-type_phosphatase-like_dom"/>
</dbReference>
<dbReference type="EMBL" id="JBITYG010000004">
    <property type="protein sequence ID" value="MFI9101927.1"/>
    <property type="molecule type" value="Genomic_DNA"/>
</dbReference>
<dbReference type="InterPro" id="IPR052016">
    <property type="entry name" value="Bact_Sigma-Reg"/>
</dbReference>
<feature type="domain" description="Response regulatory" evidence="3">
    <location>
        <begin position="33"/>
        <end position="149"/>
    </location>
</feature>
<dbReference type="Gene3D" id="3.40.50.2300">
    <property type="match status" value="1"/>
</dbReference>